<dbReference type="Pfam" id="PF24163">
    <property type="entry name" value="HCP"/>
    <property type="match status" value="1"/>
</dbReference>
<evidence type="ECO:0000313" key="1">
    <source>
        <dbReference type="EMBL" id="SVB37653.1"/>
    </source>
</evidence>
<gene>
    <name evidence="1" type="ORF">METZ01_LOCUS190507</name>
</gene>
<dbReference type="AlphaFoldDB" id="A0A382DJ57"/>
<reference evidence="1" key="1">
    <citation type="submission" date="2018-05" db="EMBL/GenBank/DDBJ databases">
        <authorList>
            <person name="Lanie J.A."/>
            <person name="Ng W.-L."/>
            <person name="Kazmierczak K.M."/>
            <person name="Andrzejewski T.M."/>
            <person name="Davidsen T.M."/>
            <person name="Wayne K.J."/>
            <person name="Tettelin H."/>
            <person name="Glass J.I."/>
            <person name="Rusch D."/>
            <person name="Podicherti R."/>
            <person name="Tsui H.-C.T."/>
            <person name="Winkler M.E."/>
        </authorList>
    </citation>
    <scope>NUCLEOTIDE SEQUENCE</scope>
</reference>
<accession>A0A382DJ57</accession>
<protein>
    <submittedName>
        <fullName evidence="1">Uncharacterized protein</fullName>
    </submittedName>
</protein>
<name>A0A382DJ57_9ZZZZ</name>
<dbReference type="InterPro" id="IPR056472">
    <property type="entry name" value="HCP"/>
</dbReference>
<organism evidence="1">
    <name type="scientific">marine metagenome</name>
    <dbReference type="NCBI Taxonomy" id="408172"/>
    <lineage>
        <taxon>unclassified sequences</taxon>
        <taxon>metagenomes</taxon>
        <taxon>ecological metagenomes</taxon>
    </lineage>
</organism>
<proteinExistence type="predicted"/>
<dbReference type="EMBL" id="UINC01039326">
    <property type="protein sequence ID" value="SVB37653.1"/>
    <property type="molecule type" value="Genomic_DNA"/>
</dbReference>
<sequence length="339" mass="37311">MADLVTVSDYKTYAGISSNTRDATINNLKSQVSTLIKTYCGRSFIDYYSTAKTEYFDTVKGESSIFPTELPILEVSQLFERDSSKTDKQTVELNLADSNNYYLLSSGTPQCTLSTKTTETTCHNNDTFTGSGLNDLTVTGYNANTSSGEVGRSYQVQIVQTGTPDTFKWSRDGGSNWYTGVVAITGSSQILEGDVAVTFNATTGHTAGDNWAFTAERWTGVCSNTSYTTQATCEAANEFWIADRDYELDADGQEITRTRSGFPAGTKSVKLVYKGGYSSVPGDLRLAVYDLITYYLKKEATPAKSMPGSEIKNVTKTQTLHSEFPPHIKRILEHYRHIS</sequence>